<feature type="compositionally biased region" description="Basic and acidic residues" evidence="1">
    <location>
        <begin position="159"/>
        <end position="171"/>
    </location>
</feature>
<reference evidence="2 3" key="1">
    <citation type="submission" date="2019-09" db="EMBL/GenBank/DDBJ databases">
        <title>Bird 10,000 Genomes (B10K) Project - Family phase.</title>
        <authorList>
            <person name="Zhang G."/>
        </authorList>
    </citation>
    <scope>NUCLEOTIDE SEQUENCE [LARGE SCALE GENOMIC DNA]</scope>
    <source>
        <strain evidence="2">B10K-DU-006-09</strain>
        <tissue evidence="2">Muscle</tissue>
    </source>
</reference>
<name>A0A7L3Z935_FREGA</name>
<dbReference type="AlphaFoldDB" id="A0A7L3Z935"/>
<keyword evidence="3" id="KW-1185">Reference proteome</keyword>
<dbReference type="EMBL" id="VZZT01002368">
    <property type="protein sequence ID" value="NXW09218.1"/>
    <property type="molecule type" value="Genomic_DNA"/>
</dbReference>
<protein>
    <submittedName>
        <fullName evidence="2">GP179 protein</fullName>
    </submittedName>
</protein>
<feature type="compositionally biased region" description="Basic and acidic residues" evidence="1">
    <location>
        <begin position="69"/>
        <end position="79"/>
    </location>
</feature>
<accession>A0A7L3Z935</accession>
<proteinExistence type="predicted"/>
<evidence type="ECO:0000313" key="3">
    <source>
        <dbReference type="Proteomes" id="UP000563060"/>
    </source>
</evidence>
<dbReference type="Proteomes" id="UP000563060">
    <property type="component" value="Unassembled WGS sequence"/>
</dbReference>
<feature type="non-terminal residue" evidence="2">
    <location>
        <position position="171"/>
    </location>
</feature>
<feature type="region of interest" description="Disordered" evidence="1">
    <location>
        <begin position="149"/>
        <end position="171"/>
    </location>
</feature>
<comment type="caution">
    <text evidence="2">The sequence shown here is derived from an EMBL/GenBank/DDBJ whole genome shotgun (WGS) entry which is preliminary data.</text>
</comment>
<feature type="non-terminal residue" evidence="2">
    <location>
        <position position="1"/>
    </location>
</feature>
<feature type="region of interest" description="Disordered" evidence="1">
    <location>
        <begin position="24"/>
        <end position="114"/>
    </location>
</feature>
<sequence length="171" mass="18271">KSQSMESLKAEVCPWEAPEVEAGGKAEICPWEAAAPPSDQPEAKQGPGGASKGDKRITRQAAIASPVRSPEKGSRERESICPWESLGTEQPPEKPRAEIPALPKLPSRKSQSMESLKAEVCPWEAPEFKAGDKAEICPWEVAAPLLEKGAAPGEVSLPPKKEGASKAVEKR</sequence>
<evidence type="ECO:0000256" key="1">
    <source>
        <dbReference type="SAM" id="MobiDB-lite"/>
    </source>
</evidence>
<gene>
    <name evidence="2" type="primary">Gpr179_1</name>
    <name evidence="2" type="ORF">FREGRA_R14941</name>
</gene>
<organism evidence="2 3">
    <name type="scientific">Fregetta grallaria</name>
    <name type="common">White-bellied storm-petrel</name>
    <name type="synonym">Procellaria grallaria</name>
    <dbReference type="NCBI Taxonomy" id="79628"/>
    <lineage>
        <taxon>Eukaryota</taxon>
        <taxon>Metazoa</taxon>
        <taxon>Chordata</taxon>
        <taxon>Craniata</taxon>
        <taxon>Vertebrata</taxon>
        <taxon>Euteleostomi</taxon>
        <taxon>Archelosauria</taxon>
        <taxon>Archosauria</taxon>
        <taxon>Dinosauria</taxon>
        <taxon>Saurischia</taxon>
        <taxon>Theropoda</taxon>
        <taxon>Coelurosauria</taxon>
        <taxon>Aves</taxon>
        <taxon>Neognathae</taxon>
        <taxon>Neoaves</taxon>
        <taxon>Aequornithes</taxon>
        <taxon>Procellariiformes</taxon>
        <taxon>Hydrobatidae</taxon>
        <taxon>Fregetta</taxon>
    </lineage>
</organism>
<evidence type="ECO:0000313" key="2">
    <source>
        <dbReference type="EMBL" id="NXW09218.1"/>
    </source>
</evidence>